<protein>
    <submittedName>
        <fullName evidence="2">Uncharacterized protein</fullName>
    </submittedName>
</protein>
<sequence>MKFLAIFAAVFFGTTLAQVEVGEEIIESLLTEIFKDVEIDIPPQVVEHLSSYPDREISPVADEGYIVAKLNDFIDQVFENLKQKVQNSSTNTLSLPNLSLQLDNNGGYLNLSNGLLEDIFYLKRNGDVEIEYNFDENILNLTLPIQLDDVKYHFNYATKVVLLDVVGGLHGSIKNLKIDISLRFDLNTYKATLDHYDMNNTGTITISFTGNPVVDWLVDAISAVITTVLHPLIVDILQKAISGIITNILATINDTLDGIFNPTTTLASTIGNLV</sequence>
<dbReference type="Proteomes" id="UP001162162">
    <property type="component" value="Unassembled WGS sequence"/>
</dbReference>
<dbReference type="Gene3D" id="3.15.10.50">
    <property type="match status" value="1"/>
</dbReference>
<reference evidence="2" key="1">
    <citation type="journal article" date="2023" name="Insect Mol. Biol.">
        <title>Genome sequencing provides insights into the evolution of gene families encoding plant cell wall-degrading enzymes in longhorned beetles.</title>
        <authorList>
            <person name="Shin N.R."/>
            <person name="Okamura Y."/>
            <person name="Kirsch R."/>
            <person name="Pauchet Y."/>
        </authorList>
    </citation>
    <scope>NUCLEOTIDE SEQUENCE</scope>
    <source>
        <strain evidence="2">AMC_N1</strain>
    </source>
</reference>
<dbReference type="EMBL" id="JAPWTK010000027">
    <property type="protein sequence ID" value="KAJ8956943.1"/>
    <property type="molecule type" value="Genomic_DNA"/>
</dbReference>
<feature type="chain" id="PRO_5043855006" evidence="1">
    <location>
        <begin position="18"/>
        <end position="274"/>
    </location>
</feature>
<keyword evidence="3" id="KW-1185">Reference proteome</keyword>
<gene>
    <name evidence="2" type="ORF">NQ318_014362</name>
</gene>
<organism evidence="2 3">
    <name type="scientific">Aromia moschata</name>
    <dbReference type="NCBI Taxonomy" id="1265417"/>
    <lineage>
        <taxon>Eukaryota</taxon>
        <taxon>Metazoa</taxon>
        <taxon>Ecdysozoa</taxon>
        <taxon>Arthropoda</taxon>
        <taxon>Hexapoda</taxon>
        <taxon>Insecta</taxon>
        <taxon>Pterygota</taxon>
        <taxon>Neoptera</taxon>
        <taxon>Endopterygota</taxon>
        <taxon>Coleoptera</taxon>
        <taxon>Polyphaga</taxon>
        <taxon>Cucujiformia</taxon>
        <taxon>Chrysomeloidea</taxon>
        <taxon>Cerambycidae</taxon>
        <taxon>Cerambycinae</taxon>
        <taxon>Callichromatini</taxon>
        <taxon>Aromia</taxon>
    </lineage>
</organism>
<dbReference type="InterPro" id="IPR020234">
    <property type="entry name" value="Mite_allergen_group-7"/>
</dbReference>
<dbReference type="InterPro" id="IPR038602">
    <property type="entry name" value="Mite_allergen_7_sf"/>
</dbReference>
<proteinExistence type="predicted"/>
<name>A0AAV8Z0D6_9CUCU</name>
<feature type="signal peptide" evidence="1">
    <location>
        <begin position="1"/>
        <end position="17"/>
    </location>
</feature>
<keyword evidence="1" id="KW-0732">Signal</keyword>
<comment type="caution">
    <text evidence="2">The sequence shown here is derived from an EMBL/GenBank/DDBJ whole genome shotgun (WGS) entry which is preliminary data.</text>
</comment>
<evidence type="ECO:0000313" key="3">
    <source>
        <dbReference type="Proteomes" id="UP001162162"/>
    </source>
</evidence>
<evidence type="ECO:0000256" key="1">
    <source>
        <dbReference type="SAM" id="SignalP"/>
    </source>
</evidence>
<accession>A0AAV8Z0D6</accession>
<evidence type="ECO:0000313" key="2">
    <source>
        <dbReference type="EMBL" id="KAJ8956943.1"/>
    </source>
</evidence>
<dbReference type="Pfam" id="PF16984">
    <property type="entry name" value="Grp7_allergen"/>
    <property type="match status" value="1"/>
</dbReference>
<dbReference type="AlphaFoldDB" id="A0AAV8Z0D6"/>